<keyword evidence="11" id="KW-0812">Transmembrane</keyword>
<keyword evidence="4 9" id="KW-0347">Helicase</keyword>
<dbReference type="PANTHER" id="PTHR47642">
    <property type="entry name" value="ATP-DEPENDENT DNA HELICASE"/>
    <property type="match status" value="1"/>
</dbReference>
<keyword evidence="6" id="KW-0238">DNA-binding</keyword>
<feature type="compositionally biased region" description="Polar residues" evidence="10">
    <location>
        <begin position="316"/>
        <end position="328"/>
    </location>
</feature>
<keyword evidence="11" id="KW-0472">Membrane</keyword>
<evidence type="ECO:0000259" key="12">
    <source>
        <dbReference type="Pfam" id="PF05970"/>
    </source>
</evidence>
<evidence type="ECO:0000256" key="5">
    <source>
        <dbReference type="ARBA" id="ARBA00022840"/>
    </source>
</evidence>
<evidence type="ECO:0000256" key="9">
    <source>
        <dbReference type="RuleBase" id="RU363044"/>
    </source>
</evidence>
<evidence type="ECO:0000259" key="13">
    <source>
        <dbReference type="Pfam" id="PF21530"/>
    </source>
</evidence>
<dbReference type="InterPro" id="IPR010285">
    <property type="entry name" value="DNA_helicase_pif1-like_DEAD"/>
</dbReference>
<comment type="cofactor">
    <cofactor evidence="9">
        <name>Mg(2+)</name>
        <dbReference type="ChEBI" id="CHEBI:18420"/>
    </cofactor>
</comment>
<evidence type="ECO:0000313" key="14">
    <source>
        <dbReference type="EMBL" id="KXZ49201.1"/>
    </source>
</evidence>
<evidence type="ECO:0000256" key="7">
    <source>
        <dbReference type="ARBA" id="ARBA00023204"/>
    </source>
</evidence>
<feature type="transmembrane region" description="Helical" evidence="11">
    <location>
        <begin position="12"/>
        <end position="34"/>
    </location>
</feature>
<keyword evidence="8" id="KW-0413">Isomerase</keyword>
<dbReference type="GO" id="GO:0016887">
    <property type="term" value="F:ATP hydrolysis activity"/>
    <property type="evidence" value="ECO:0007669"/>
    <property type="project" value="RHEA"/>
</dbReference>
<keyword evidence="3 9" id="KW-0378">Hydrolase</keyword>
<dbReference type="EC" id="5.6.2.3" evidence="9"/>
<comment type="caution">
    <text evidence="14">The sequence shown here is derived from an EMBL/GenBank/DDBJ whole genome shotgun (WGS) entry which is preliminary data.</text>
</comment>
<dbReference type="EMBL" id="LSYV01000023">
    <property type="protein sequence ID" value="KXZ49201.1"/>
    <property type="molecule type" value="Genomic_DNA"/>
</dbReference>
<dbReference type="STRING" id="33097.A0A150GH74"/>
<evidence type="ECO:0000256" key="8">
    <source>
        <dbReference type="ARBA" id="ARBA00023235"/>
    </source>
</evidence>
<evidence type="ECO:0000313" key="15">
    <source>
        <dbReference type="Proteomes" id="UP000075714"/>
    </source>
</evidence>
<keyword evidence="2 9" id="KW-0227">DNA damage</keyword>
<feature type="compositionally biased region" description="Low complexity" evidence="10">
    <location>
        <begin position="146"/>
        <end position="155"/>
    </location>
</feature>
<feature type="domain" description="DNA helicase Pif1-like 2B" evidence="13">
    <location>
        <begin position="399"/>
        <end position="432"/>
    </location>
</feature>
<feature type="region of interest" description="Disordered" evidence="10">
    <location>
        <begin position="143"/>
        <end position="166"/>
    </location>
</feature>
<dbReference type="Proteomes" id="UP000075714">
    <property type="component" value="Unassembled WGS sequence"/>
</dbReference>
<evidence type="ECO:0000256" key="3">
    <source>
        <dbReference type="ARBA" id="ARBA00022801"/>
    </source>
</evidence>
<comment type="catalytic activity">
    <reaction evidence="9">
        <text>ATP + H2O = ADP + phosphate + H(+)</text>
        <dbReference type="Rhea" id="RHEA:13065"/>
        <dbReference type="ChEBI" id="CHEBI:15377"/>
        <dbReference type="ChEBI" id="CHEBI:15378"/>
        <dbReference type="ChEBI" id="CHEBI:30616"/>
        <dbReference type="ChEBI" id="CHEBI:43474"/>
        <dbReference type="ChEBI" id="CHEBI:456216"/>
        <dbReference type="EC" id="5.6.2.3"/>
    </reaction>
</comment>
<evidence type="ECO:0000256" key="1">
    <source>
        <dbReference type="ARBA" id="ARBA00022741"/>
    </source>
</evidence>
<dbReference type="Pfam" id="PF05970">
    <property type="entry name" value="PIF1"/>
    <property type="match status" value="1"/>
</dbReference>
<keyword evidence="7 9" id="KW-0234">DNA repair</keyword>
<dbReference type="InterPro" id="IPR051055">
    <property type="entry name" value="PIF1_helicase"/>
</dbReference>
<keyword evidence="11" id="KW-1133">Transmembrane helix</keyword>
<evidence type="ECO:0000256" key="6">
    <source>
        <dbReference type="ARBA" id="ARBA00023125"/>
    </source>
</evidence>
<evidence type="ECO:0000256" key="4">
    <source>
        <dbReference type="ARBA" id="ARBA00022806"/>
    </source>
</evidence>
<dbReference type="GO" id="GO:0000723">
    <property type="term" value="P:telomere maintenance"/>
    <property type="evidence" value="ECO:0007669"/>
    <property type="project" value="InterPro"/>
</dbReference>
<protein>
    <recommendedName>
        <fullName evidence="9">ATP-dependent DNA helicase</fullName>
        <ecNumber evidence="9">5.6.2.3</ecNumber>
    </recommendedName>
</protein>
<dbReference type="InterPro" id="IPR027417">
    <property type="entry name" value="P-loop_NTPase"/>
</dbReference>
<feature type="region of interest" description="Disordered" evidence="10">
    <location>
        <begin position="308"/>
        <end position="330"/>
    </location>
</feature>
<keyword evidence="1 9" id="KW-0547">Nucleotide-binding</keyword>
<dbReference type="OrthoDB" id="537910at2759"/>
<dbReference type="GO" id="GO:0006281">
    <property type="term" value="P:DNA repair"/>
    <property type="evidence" value="ECO:0007669"/>
    <property type="project" value="UniProtKB-KW"/>
</dbReference>
<dbReference type="GO" id="GO:0006310">
    <property type="term" value="P:DNA recombination"/>
    <property type="evidence" value="ECO:0007669"/>
    <property type="project" value="UniProtKB-KW"/>
</dbReference>
<dbReference type="GO" id="GO:0005524">
    <property type="term" value="F:ATP binding"/>
    <property type="evidence" value="ECO:0007669"/>
    <property type="project" value="UniProtKB-KW"/>
</dbReference>
<keyword evidence="9" id="KW-0233">DNA recombination</keyword>
<feature type="domain" description="DNA helicase Pif1-like DEAD-box helicase" evidence="12">
    <location>
        <begin position="10"/>
        <end position="145"/>
    </location>
</feature>
<reference evidence="15" key="1">
    <citation type="journal article" date="2016" name="Nat. Commun.">
        <title>The Gonium pectorale genome demonstrates co-option of cell cycle regulation during the evolution of multicellularity.</title>
        <authorList>
            <person name="Hanschen E.R."/>
            <person name="Marriage T.N."/>
            <person name="Ferris P.J."/>
            <person name="Hamaji T."/>
            <person name="Toyoda A."/>
            <person name="Fujiyama A."/>
            <person name="Neme R."/>
            <person name="Noguchi H."/>
            <person name="Minakuchi Y."/>
            <person name="Suzuki M."/>
            <person name="Kawai-Toyooka H."/>
            <person name="Smith D.R."/>
            <person name="Sparks H."/>
            <person name="Anderson J."/>
            <person name="Bakaric R."/>
            <person name="Luria V."/>
            <person name="Karger A."/>
            <person name="Kirschner M.W."/>
            <person name="Durand P.M."/>
            <person name="Michod R.E."/>
            <person name="Nozaki H."/>
            <person name="Olson B.J."/>
        </authorList>
    </citation>
    <scope>NUCLEOTIDE SEQUENCE [LARGE SCALE GENOMIC DNA]</scope>
    <source>
        <strain evidence="15">NIES-2863</strain>
    </source>
</reference>
<dbReference type="InterPro" id="IPR049163">
    <property type="entry name" value="Pif1-like_2B_dom"/>
</dbReference>
<sequence length="468" mass="51060">MYDGAEEYNRRVAVVAMTGLAATIVGGSTIHSLLRMRLLETFGDLQRMTSDDEVLSTLHGLRTIILDEAGMLSAELLQALDAYLTVARKRAGVSNAQAAAGRDCKLSEAEREEAARPYDKPFGGLQLILSGDFFQLAPIETRPRMASSSSSPSAPRQGAAKKGPADQPFGNRGFMFQAPVFYYGGFRLVELTQVFRQDEARFVALLNAVRCGSDAEATAAKATLRAECARELDVSDGIKPTRLFARNDDVARKNEEELAALPGEQVDLRAADSWRLTGEPSASVYAPLVSEQLLAEVDYRRLAFALDGHPIPQPQAPGQSQPTGQDTPALQAEARHQERQLLLRMGHMSHVQKVGDILPDRAYSHAMRLREKWREEAEKHIQEVASGPGGLFRDCQAATVVTLKEDAQVMLVWNKDVSAGLVNGSRGVVVGFTSISEEELKQPLAMAAVLEEAEGIEVARELRRPPSP</sequence>
<evidence type="ECO:0000256" key="10">
    <source>
        <dbReference type="SAM" id="MobiDB-lite"/>
    </source>
</evidence>
<gene>
    <name evidence="14" type="ORF">GPECTOR_22g791</name>
</gene>
<proteinExistence type="inferred from homology"/>
<dbReference type="PANTHER" id="PTHR47642:SF5">
    <property type="entry name" value="ATP-DEPENDENT DNA HELICASE"/>
    <property type="match status" value="1"/>
</dbReference>
<dbReference type="AlphaFoldDB" id="A0A150GH74"/>
<dbReference type="Gene3D" id="3.40.50.300">
    <property type="entry name" value="P-loop containing nucleotide triphosphate hydrolases"/>
    <property type="match status" value="1"/>
</dbReference>
<accession>A0A150GH74</accession>
<comment type="similarity">
    <text evidence="9">Belongs to the helicase family.</text>
</comment>
<dbReference type="Pfam" id="PF21530">
    <property type="entry name" value="Pif1_2B_dom"/>
    <property type="match status" value="1"/>
</dbReference>
<dbReference type="SUPFAM" id="SSF52540">
    <property type="entry name" value="P-loop containing nucleoside triphosphate hydrolases"/>
    <property type="match status" value="2"/>
</dbReference>
<evidence type="ECO:0000256" key="11">
    <source>
        <dbReference type="SAM" id="Phobius"/>
    </source>
</evidence>
<organism evidence="14 15">
    <name type="scientific">Gonium pectorale</name>
    <name type="common">Green alga</name>
    <dbReference type="NCBI Taxonomy" id="33097"/>
    <lineage>
        <taxon>Eukaryota</taxon>
        <taxon>Viridiplantae</taxon>
        <taxon>Chlorophyta</taxon>
        <taxon>core chlorophytes</taxon>
        <taxon>Chlorophyceae</taxon>
        <taxon>CS clade</taxon>
        <taxon>Chlamydomonadales</taxon>
        <taxon>Volvocaceae</taxon>
        <taxon>Gonium</taxon>
    </lineage>
</organism>
<dbReference type="GO" id="GO:0043139">
    <property type="term" value="F:5'-3' DNA helicase activity"/>
    <property type="evidence" value="ECO:0007669"/>
    <property type="project" value="UniProtKB-EC"/>
</dbReference>
<evidence type="ECO:0000256" key="2">
    <source>
        <dbReference type="ARBA" id="ARBA00022763"/>
    </source>
</evidence>
<keyword evidence="15" id="KW-1185">Reference proteome</keyword>
<name>A0A150GH74_GONPE</name>
<keyword evidence="5 9" id="KW-0067">ATP-binding</keyword>